<feature type="compositionally biased region" description="Basic and acidic residues" evidence="1">
    <location>
        <begin position="22"/>
        <end position="33"/>
    </location>
</feature>
<accession>A0A7J9D7R8</accession>
<feature type="region of interest" description="Disordered" evidence="1">
    <location>
        <begin position="18"/>
        <end position="55"/>
    </location>
</feature>
<keyword evidence="3" id="KW-1185">Reference proteome</keyword>
<feature type="non-terminal residue" evidence="2">
    <location>
        <position position="1"/>
    </location>
</feature>
<evidence type="ECO:0000256" key="1">
    <source>
        <dbReference type="SAM" id="MobiDB-lite"/>
    </source>
</evidence>
<organism evidence="2 3">
    <name type="scientific">Gossypium gossypioides</name>
    <name type="common">Mexican cotton</name>
    <name type="synonym">Selera gossypioides</name>
    <dbReference type="NCBI Taxonomy" id="34282"/>
    <lineage>
        <taxon>Eukaryota</taxon>
        <taxon>Viridiplantae</taxon>
        <taxon>Streptophyta</taxon>
        <taxon>Embryophyta</taxon>
        <taxon>Tracheophyta</taxon>
        <taxon>Spermatophyta</taxon>
        <taxon>Magnoliopsida</taxon>
        <taxon>eudicotyledons</taxon>
        <taxon>Gunneridae</taxon>
        <taxon>Pentapetalae</taxon>
        <taxon>rosids</taxon>
        <taxon>malvids</taxon>
        <taxon>Malvales</taxon>
        <taxon>Malvaceae</taxon>
        <taxon>Malvoideae</taxon>
        <taxon>Gossypium</taxon>
    </lineage>
</organism>
<gene>
    <name evidence="2" type="ORF">Gogos_021160</name>
</gene>
<dbReference type="AlphaFoldDB" id="A0A7J9D7R8"/>
<protein>
    <submittedName>
        <fullName evidence="2">Uncharacterized protein</fullName>
    </submittedName>
</protein>
<evidence type="ECO:0000313" key="2">
    <source>
        <dbReference type="EMBL" id="MBA0756658.1"/>
    </source>
</evidence>
<proteinExistence type="predicted"/>
<sequence length="84" mass="9278">VKSGSRLVEVLDLVLGSNLTSPKDRRSGARDSGSRSNRKTSFALRGRGNRFKPSRNTRIPLAESMEAMAELLSPQILNRIRIPS</sequence>
<dbReference type="EMBL" id="JABEZY010276296">
    <property type="protein sequence ID" value="MBA0756658.1"/>
    <property type="molecule type" value="Genomic_DNA"/>
</dbReference>
<evidence type="ECO:0000313" key="3">
    <source>
        <dbReference type="Proteomes" id="UP000593579"/>
    </source>
</evidence>
<dbReference type="Proteomes" id="UP000593579">
    <property type="component" value="Unassembled WGS sequence"/>
</dbReference>
<name>A0A7J9D7R8_GOSGO</name>
<dbReference type="OrthoDB" id="10593898at2759"/>
<comment type="caution">
    <text evidence="2">The sequence shown here is derived from an EMBL/GenBank/DDBJ whole genome shotgun (WGS) entry which is preliminary data.</text>
</comment>
<reference evidence="2 3" key="1">
    <citation type="journal article" date="2019" name="Genome Biol. Evol.">
        <title>Insights into the evolution of the New World diploid cottons (Gossypium, subgenus Houzingenia) based on genome sequencing.</title>
        <authorList>
            <person name="Grover C.E."/>
            <person name="Arick M.A. 2nd"/>
            <person name="Thrash A."/>
            <person name="Conover J.L."/>
            <person name="Sanders W.S."/>
            <person name="Peterson D.G."/>
            <person name="Frelichowski J.E."/>
            <person name="Scheffler J.A."/>
            <person name="Scheffler B.E."/>
            <person name="Wendel J.F."/>
        </authorList>
    </citation>
    <scope>NUCLEOTIDE SEQUENCE [LARGE SCALE GENOMIC DNA]</scope>
    <source>
        <strain evidence="2">5</strain>
        <tissue evidence="2">Leaf</tissue>
    </source>
</reference>